<organism evidence="2 3">
    <name type="scientific">Candidatus Galligastranaerophilus intestinavium</name>
    <dbReference type="NCBI Taxonomy" id="2840836"/>
    <lineage>
        <taxon>Bacteria</taxon>
        <taxon>Candidatus Galligastranaerophilus</taxon>
    </lineage>
</organism>
<evidence type="ECO:0000256" key="1">
    <source>
        <dbReference type="SAM" id="SignalP"/>
    </source>
</evidence>
<sequence length="488" mass="54901">MKILRSGGLKLFVSLFAFFIMCQSANASKLPIEVWEYVKEQLPSSTQRFDSVVVVSSDVMYIPLYPAQTNAVSNIAIEYTYPSGKTLKDKPEIVVFNNNFVLLKLFKDKNGDYTLTSYEDFPMKVKLGVMPQDMLVPPGLKMPENLKLVLGDLVIPSKDEGNLVYLNKDKKQNPSDTLMKNEFLPLNELKNKKTYITTSDSKFMYVYDDNSKAPLYELKLSSLPSKIVASNSTKFALVVYFANKNLEIIDLKNERILTQIPLDDVAKDVDIDVNTNMAYVSSQSANTIYCVDLNSARLAKAIRLEQSPSRLAVSSDGTSIVFVDGVSGELFSLKLGDQAQVNPVAKTKNISKVMCDNNFIYAISRTQNKMLVYDRNTLTLIDEEKLNEKPVDAIMYQGKIYILCAKEGVLDVYDSTQKKVVQSEQLDKDGFYSKITLVPNQHNVIITGVNSKKFLIYNLDEMKLIKKQPALIDVSNIVIMDKTSIQDL</sequence>
<evidence type="ECO:0000313" key="2">
    <source>
        <dbReference type="EMBL" id="HIS73917.1"/>
    </source>
</evidence>
<protein>
    <recommendedName>
        <fullName evidence="4">YncE family protein</fullName>
    </recommendedName>
</protein>
<evidence type="ECO:0008006" key="4">
    <source>
        <dbReference type="Google" id="ProtNLM"/>
    </source>
</evidence>
<dbReference type="InterPro" id="IPR011044">
    <property type="entry name" value="Quino_amine_DH_bsu"/>
</dbReference>
<keyword evidence="1" id="KW-0732">Signal</keyword>
<feature type="chain" id="PRO_5038535933" description="YncE family protein" evidence="1">
    <location>
        <begin position="28"/>
        <end position="488"/>
    </location>
</feature>
<proteinExistence type="predicted"/>
<dbReference type="SUPFAM" id="SSF50969">
    <property type="entry name" value="YVTN repeat-like/Quinoprotein amine dehydrogenase"/>
    <property type="match status" value="1"/>
</dbReference>
<accession>A0A9D1FI69</accession>
<name>A0A9D1FI69_9BACT</name>
<gene>
    <name evidence="2" type="ORF">IAA86_02725</name>
</gene>
<evidence type="ECO:0000313" key="3">
    <source>
        <dbReference type="Proteomes" id="UP000886865"/>
    </source>
</evidence>
<feature type="signal peptide" evidence="1">
    <location>
        <begin position="1"/>
        <end position="27"/>
    </location>
</feature>
<comment type="caution">
    <text evidence="2">The sequence shown here is derived from an EMBL/GenBank/DDBJ whole genome shotgun (WGS) entry which is preliminary data.</text>
</comment>
<dbReference type="InterPro" id="IPR015943">
    <property type="entry name" value="WD40/YVTN_repeat-like_dom_sf"/>
</dbReference>
<dbReference type="PANTHER" id="PTHR47197">
    <property type="entry name" value="PROTEIN NIRF"/>
    <property type="match status" value="1"/>
</dbReference>
<dbReference type="PANTHER" id="PTHR47197:SF3">
    <property type="entry name" value="DIHYDRO-HEME D1 DEHYDROGENASE"/>
    <property type="match status" value="1"/>
</dbReference>
<reference evidence="2" key="1">
    <citation type="submission" date="2020-10" db="EMBL/GenBank/DDBJ databases">
        <authorList>
            <person name="Gilroy R."/>
        </authorList>
    </citation>
    <scope>NUCLEOTIDE SEQUENCE</scope>
    <source>
        <strain evidence="2">CHK152-2871</strain>
    </source>
</reference>
<dbReference type="Gene3D" id="2.130.10.10">
    <property type="entry name" value="YVTN repeat-like/Quinoprotein amine dehydrogenase"/>
    <property type="match status" value="2"/>
</dbReference>
<reference evidence="2" key="2">
    <citation type="journal article" date="2021" name="PeerJ">
        <title>Extensive microbial diversity within the chicken gut microbiome revealed by metagenomics and culture.</title>
        <authorList>
            <person name="Gilroy R."/>
            <person name="Ravi A."/>
            <person name="Getino M."/>
            <person name="Pursley I."/>
            <person name="Horton D.L."/>
            <person name="Alikhan N.F."/>
            <person name="Baker D."/>
            <person name="Gharbi K."/>
            <person name="Hall N."/>
            <person name="Watson M."/>
            <person name="Adriaenssens E.M."/>
            <person name="Foster-Nyarko E."/>
            <person name="Jarju S."/>
            <person name="Secka A."/>
            <person name="Antonio M."/>
            <person name="Oren A."/>
            <person name="Chaudhuri R.R."/>
            <person name="La Ragione R."/>
            <person name="Hildebrand F."/>
            <person name="Pallen M.J."/>
        </authorList>
    </citation>
    <scope>NUCLEOTIDE SEQUENCE</scope>
    <source>
        <strain evidence="2">CHK152-2871</strain>
    </source>
</reference>
<dbReference type="AlphaFoldDB" id="A0A9D1FI69"/>
<dbReference type="InterPro" id="IPR051200">
    <property type="entry name" value="Host-pathogen_enzymatic-act"/>
</dbReference>
<dbReference type="EMBL" id="DVJQ01000023">
    <property type="protein sequence ID" value="HIS73917.1"/>
    <property type="molecule type" value="Genomic_DNA"/>
</dbReference>
<dbReference type="Proteomes" id="UP000886865">
    <property type="component" value="Unassembled WGS sequence"/>
</dbReference>